<protein>
    <submittedName>
        <fullName evidence="2">Uncharacterized protein</fullName>
    </submittedName>
</protein>
<organism evidence="2 3">
    <name type="scientific">Brevundimonas aurantiaca</name>
    <dbReference type="NCBI Taxonomy" id="74316"/>
    <lineage>
        <taxon>Bacteria</taxon>
        <taxon>Pseudomonadati</taxon>
        <taxon>Pseudomonadota</taxon>
        <taxon>Alphaproteobacteria</taxon>
        <taxon>Caulobacterales</taxon>
        <taxon>Caulobacteraceae</taxon>
        <taxon>Brevundimonas</taxon>
    </lineage>
</organism>
<evidence type="ECO:0000313" key="2">
    <source>
        <dbReference type="EMBL" id="MBB5739623.1"/>
    </source>
</evidence>
<dbReference type="AlphaFoldDB" id="A0A7W9C6G0"/>
<dbReference type="Proteomes" id="UP000527324">
    <property type="component" value="Unassembled WGS sequence"/>
</dbReference>
<sequence length="49" mass="5320">MIVMTTGLTGLMALMRQDEKPKDRANGDAGQPSSLRPSTITSCRSRPSR</sequence>
<feature type="region of interest" description="Disordered" evidence="1">
    <location>
        <begin position="15"/>
        <end position="49"/>
    </location>
</feature>
<name>A0A7W9C6G0_9CAUL</name>
<accession>A0A7W9C6G0</accession>
<feature type="compositionally biased region" description="Basic and acidic residues" evidence="1">
    <location>
        <begin position="16"/>
        <end position="26"/>
    </location>
</feature>
<dbReference type="EMBL" id="JACHOQ010000002">
    <property type="protein sequence ID" value="MBB5739623.1"/>
    <property type="molecule type" value="Genomic_DNA"/>
</dbReference>
<reference evidence="2 3" key="1">
    <citation type="submission" date="2020-08" db="EMBL/GenBank/DDBJ databases">
        <title>Genomic Encyclopedia of Type Strains, Phase IV (KMG-IV): sequencing the most valuable type-strain genomes for metagenomic binning, comparative biology and taxonomic classification.</title>
        <authorList>
            <person name="Goeker M."/>
        </authorList>
    </citation>
    <scope>NUCLEOTIDE SEQUENCE [LARGE SCALE GENOMIC DNA]</scope>
    <source>
        <strain evidence="2 3">DSM 4731</strain>
    </source>
</reference>
<proteinExistence type="predicted"/>
<evidence type="ECO:0000256" key="1">
    <source>
        <dbReference type="SAM" id="MobiDB-lite"/>
    </source>
</evidence>
<comment type="caution">
    <text evidence="2">The sequence shown here is derived from an EMBL/GenBank/DDBJ whole genome shotgun (WGS) entry which is preliminary data.</text>
</comment>
<gene>
    <name evidence="2" type="ORF">GGQ93_001325</name>
</gene>
<feature type="compositionally biased region" description="Polar residues" evidence="1">
    <location>
        <begin position="31"/>
        <end position="49"/>
    </location>
</feature>
<evidence type="ECO:0000313" key="3">
    <source>
        <dbReference type="Proteomes" id="UP000527324"/>
    </source>
</evidence>
<keyword evidence="3" id="KW-1185">Reference proteome</keyword>